<evidence type="ECO:0000256" key="21">
    <source>
        <dbReference type="ARBA" id="ARBA00071640"/>
    </source>
</evidence>
<dbReference type="HAMAP" id="MF_01366">
    <property type="entry name" value="Ribosomal_uL13"/>
    <property type="match status" value="1"/>
</dbReference>
<dbReference type="GO" id="GO:0005886">
    <property type="term" value="C:plasma membrane"/>
    <property type="evidence" value="ECO:0007669"/>
    <property type="project" value="UniProtKB-SubCell"/>
</dbReference>
<dbReference type="GO" id="GO:0005125">
    <property type="term" value="F:cytokine activity"/>
    <property type="evidence" value="ECO:0007669"/>
    <property type="project" value="UniProtKB-KW"/>
</dbReference>
<dbReference type="SUPFAM" id="SSF53720">
    <property type="entry name" value="ALDH-like"/>
    <property type="match status" value="2"/>
</dbReference>
<dbReference type="InterPro" id="IPR016162">
    <property type="entry name" value="Ald_DH_N"/>
</dbReference>
<evidence type="ECO:0000256" key="22">
    <source>
        <dbReference type="ARBA" id="ARBA00075998"/>
    </source>
</evidence>
<dbReference type="InterPro" id="IPR005755">
    <property type="entry name" value="Ribosomal_uL13_euk/arc"/>
</dbReference>
<dbReference type="NCBIfam" id="TIGR01077">
    <property type="entry name" value="L13_A_E"/>
    <property type="match status" value="1"/>
</dbReference>
<feature type="domain" description="Aldehyde dehydrogenase" evidence="24">
    <location>
        <begin position="48"/>
        <end position="485"/>
    </location>
</feature>
<evidence type="ECO:0000256" key="10">
    <source>
        <dbReference type="ARBA" id="ARBA00022934"/>
    </source>
</evidence>
<dbReference type="FunFam" id="1.20.1250.10:FF:000016">
    <property type="entry name" value="Fms-related tyrosine kinase 3 ligand"/>
    <property type="match status" value="1"/>
</dbReference>
<dbReference type="Gene3D" id="6.10.250.3250">
    <property type="match status" value="1"/>
</dbReference>
<evidence type="ECO:0000259" key="24">
    <source>
        <dbReference type="Pfam" id="PF00171"/>
    </source>
</evidence>
<keyword evidence="11 23" id="KW-0689">Ribosomal protein</keyword>
<dbReference type="InterPro" id="IPR004213">
    <property type="entry name" value="Flt3_lig"/>
</dbReference>
<evidence type="ECO:0000256" key="17">
    <source>
        <dbReference type="ARBA" id="ARBA00026018"/>
    </source>
</evidence>
<dbReference type="InterPro" id="IPR016163">
    <property type="entry name" value="Ald_DH_C"/>
</dbReference>
<evidence type="ECO:0000256" key="19">
    <source>
        <dbReference type="ARBA" id="ARBA00035367"/>
    </source>
</evidence>
<dbReference type="Pfam" id="PF02947">
    <property type="entry name" value="Flt3_lig"/>
    <property type="match status" value="1"/>
</dbReference>
<evidence type="ECO:0000256" key="9">
    <source>
        <dbReference type="ARBA" id="ARBA00022845"/>
    </source>
</evidence>
<dbReference type="PROSITE" id="PS00783">
    <property type="entry name" value="RIBOSOMAL_L13"/>
    <property type="match status" value="1"/>
</dbReference>
<dbReference type="GO" id="GO:0015934">
    <property type="term" value="C:large ribosomal subunit"/>
    <property type="evidence" value="ECO:0007669"/>
    <property type="project" value="InterPro"/>
</dbReference>
<keyword evidence="16 23" id="KW-0687">Ribonucleoprotein</keyword>
<evidence type="ECO:0000256" key="8">
    <source>
        <dbReference type="ARBA" id="ARBA00022729"/>
    </source>
</evidence>
<name>A0A8J6G3J5_MICOH</name>
<comment type="subcellular location">
    <subcellularLocation>
        <location evidence="1">Cell membrane</location>
        <topology evidence="1">Single-pass type I membrane protein</topology>
    </subcellularLocation>
    <subcellularLocation>
        <location evidence="2">Secreted</location>
    </subcellularLocation>
</comment>
<dbReference type="GO" id="GO:0003735">
    <property type="term" value="F:structural constituent of ribosome"/>
    <property type="evidence" value="ECO:0007669"/>
    <property type="project" value="InterPro"/>
</dbReference>
<feature type="domain" description="Aldehyde dehydrogenase" evidence="24">
    <location>
        <begin position="549"/>
        <end position="748"/>
    </location>
</feature>
<dbReference type="FunFam" id="3.90.1180.10:FF:000002">
    <property type="entry name" value="60S ribosomal protein L16"/>
    <property type="match status" value="1"/>
</dbReference>
<evidence type="ECO:0000313" key="25">
    <source>
        <dbReference type="EMBL" id="KAH0505436.1"/>
    </source>
</evidence>
<dbReference type="GO" id="GO:0030183">
    <property type="term" value="P:B cell differentiation"/>
    <property type="evidence" value="ECO:0007669"/>
    <property type="project" value="UniProtKB-ARBA"/>
</dbReference>
<keyword evidence="10" id="KW-0164">Citrullination</keyword>
<keyword evidence="13" id="KW-0472">Membrane</keyword>
<dbReference type="Gene3D" id="3.90.1180.10">
    <property type="entry name" value="Ribosomal protein L13"/>
    <property type="match status" value="1"/>
</dbReference>
<keyword evidence="12" id="KW-1133">Transmembrane helix</keyword>
<keyword evidence="8" id="KW-0732">Signal</keyword>
<accession>A0A8J6G3J5</accession>
<evidence type="ECO:0000256" key="23">
    <source>
        <dbReference type="RuleBase" id="RU003877"/>
    </source>
</evidence>
<comment type="caution">
    <text evidence="25">The sequence shown here is derived from an EMBL/GenBank/DDBJ whole genome shotgun (WGS) entry which is preliminary data.</text>
</comment>
<dbReference type="PANTHER" id="PTHR11699">
    <property type="entry name" value="ALDEHYDE DEHYDROGENASE-RELATED"/>
    <property type="match status" value="1"/>
</dbReference>
<dbReference type="Pfam" id="PF00572">
    <property type="entry name" value="Ribosomal_L13"/>
    <property type="match status" value="1"/>
</dbReference>
<comment type="function">
    <text evidence="20">Associated with ribosomes but is not required for canonical ribosome function and has extra-ribosomal functions. Component of the GAIT (gamma interferon-activated inhibitor of translation) complex which mediates interferon-gamma-induced transcript-selective translation inhibition in inflammation processes. Upon interferon-gamma activation and subsequent phosphorylation dissociates from the ribosome and assembles into the GAIT complex which binds to stem loop-containing GAIT elements in the 3'-UTR of diverse inflammatory mRNAs (such as ceruplasmin) and suppresses their translation. In the GAIT complex interacts with m7G cap-bound eIF4G at or near the eIF3-binding site and blocks the recruitment of the 43S ribosomal complex. Involved in methylation of rRNA.</text>
</comment>
<dbReference type="GO" id="GO:0097028">
    <property type="term" value="P:dendritic cell differentiation"/>
    <property type="evidence" value="ECO:0007669"/>
    <property type="project" value="UniProtKB-ARBA"/>
</dbReference>
<dbReference type="GO" id="GO:0005615">
    <property type="term" value="C:extracellular space"/>
    <property type="evidence" value="ECO:0007669"/>
    <property type="project" value="UniProtKB-KW"/>
</dbReference>
<evidence type="ECO:0000256" key="16">
    <source>
        <dbReference type="ARBA" id="ARBA00023274"/>
    </source>
</evidence>
<dbReference type="InterPro" id="IPR016161">
    <property type="entry name" value="Ald_DH/histidinol_DH"/>
</dbReference>
<dbReference type="GO" id="GO:0008284">
    <property type="term" value="P:positive regulation of cell population proliferation"/>
    <property type="evidence" value="ECO:0007669"/>
    <property type="project" value="UniProtKB-ARBA"/>
</dbReference>
<dbReference type="GO" id="GO:0006412">
    <property type="term" value="P:translation"/>
    <property type="evidence" value="ECO:0007669"/>
    <property type="project" value="InterPro"/>
</dbReference>
<protein>
    <recommendedName>
        <fullName evidence="21">Fms-related tyrosine kinase 3 ligand</fullName>
    </recommendedName>
    <alternativeName>
        <fullName evidence="19">60S ribosomal protein L13a</fullName>
    </alternativeName>
    <alternativeName>
        <fullName evidence="18">Large ribosomal subunit protein uL13</fullName>
    </alternativeName>
    <alternativeName>
        <fullName evidence="22">SL cytokine</fullName>
    </alternativeName>
</protein>
<dbReference type="Proteomes" id="UP000710432">
    <property type="component" value="Unassembled WGS sequence"/>
</dbReference>
<keyword evidence="6" id="KW-0964">Secreted</keyword>
<evidence type="ECO:0000256" key="11">
    <source>
        <dbReference type="ARBA" id="ARBA00022980"/>
    </source>
</evidence>
<dbReference type="InterPro" id="IPR023563">
    <property type="entry name" value="Ribosomal_uL13_CS"/>
</dbReference>
<dbReference type="FunFam" id="6.10.250.3250:FF:000001">
    <property type="entry name" value="60S ribosomal protein L13a"/>
    <property type="match status" value="1"/>
</dbReference>
<dbReference type="Gene3D" id="3.40.309.10">
    <property type="entry name" value="Aldehyde Dehydrogenase, Chain A, domain 2"/>
    <property type="match status" value="1"/>
</dbReference>
<evidence type="ECO:0000256" key="20">
    <source>
        <dbReference type="ARBA" id="ARBA00045421"/>
    </source>
</evidence>
<dbReference type="InterPro" id="IPR015590">
    <property type="entry name" value="Aldehyde_DH_dom"/>
</dbReference>
<dbReference type="SUPFAM" id="SSF47266">
    <property type="entry name" value="4-helical cytokines"/>
    <property type="match status" value="1"/>
</dbReference>
<evidence type="ECO:0000256" key="1">
    <source>
        <dbReference type="ARBA" id="ARBA00004251"/>
    </source>
</evidence>
<dbReference type="Gene3D" id="1.20.1250.10">
    <property type="match status" value="1"/>
</dbReference>
<dbReference type="Pfam" id="PF00171">
    <property type="entry name" value="Aldedh"/>
    <property type="match status" value="2"/>
</dbReference>
<dbReference type="InterPro" id="IPR009079">
    <property type="entry name" value="4_helix_cytokine-like_core"/>
</dbReference>
<evidence type="ECO:0000256" key="12">
    <source>
        <dbReference type="ARBA" id="ARBA00022989"/>
    </source>
</evidence>
<keyword evidence="7" id="KW-0812">Transmembrane</keyword>
<comment type="subunit">
    <text evidence="17">Component of the 60S ribosome. Component of the GAIT complex. Interacts with EIF4G1.</text>
</comment>
<keyword evidence="14" id="KW-1015">Disulfide bond</keyword>
<proteinExistence type="inferred from homology"/>
<keyword evidence="4" id="KW-1003">Cell membrane</keyword>
<evidence type="ECO:0000256" key="13">
    <source>
        <dbReference type="ARBA" id="ARBA00023136"/>
    </source>
</evidence>
<evidence type="ECO:0000313" key="26">
    <source>
        <dbReference type="Proteomes" id="UP000710432"/>
    </source>
</evidence>
<gene>
    <name evidence="25" type="ORF">LTLLF_178660</name>
</gene>
<keyword evidence="9" id="KW-0810">Translation regulation</keyword>
<dbReference type="InterPro" id="IPR005822">
    <property type="entry name" value="Ribosomal_uL13"/>
</dbReference>
<evidence type="ECO:0000256" key="14">
    <source>
        <dbReference type="ARBA" id="ARBA00023157"/>
    </source>
</evidence>
<dbReference type="EMBL" id="JAATJU010024533">
    <property type="protein sequence ID" value="KAH0505436.1"/>
    <property type="molecule type" value="Genomic_DNA"/>
</dbReference>
<reference evidence="25" key="1">
    <citation type="submission" date="2020-03" db="EMBL/GenBank/DDBJ databases">
        <title>Studies in the Genomics of Life Span.</title>
        <authorList>
            <person name="Glass D."/>
        </authorList>
    </citation>
    <scope>NUCLEOTIDE SEQUENCE</scope>
    <source>
        <strain evidence="25">LTLLF</strain>
        <tissue evidence="25">Muscle</tissue>
    </source>
</reference>
<dbReference type="InterPro" id="IPR036899">
    <property type="entry name" value="Ribosomal_uL13_sf"/>
</dbReference>
<dbReference type="Gene3D" id="3.40.605.10">
    <property type="entry name" value="Aldehyde Dehydrogenase, Chain A, domain 1"/>
    <property type="match status" value="2"/>
</dbReference>
<evidence type="ECO:0000256" key="18">
    <source>
        <dbReference type="ARBA" id="ARBA00035201"/>
    </source>
</evidence>
<dbReference type="SUPFAM" id="SSF52161">
    <property type="entry name" value="Ribosomal protein L13"/>
    <property type="match status" value="1"/>
</dbReference>
<evidence type="ECO:0000256" key="5">
    <source>
        <dbReference type="ARBA" id="ARBA00022514"/>
    </source>
</evidence>
<keyword evidence="15" id="KW-0325">Glycoprotein</keyword>
<evidence type="ECO:0000256" key="7">
    <source>
        <dbReference type="ARBA" id="ARBA00022692"/>
    </source>
</evidence>
<evidence type="ECO:0000256" key="15">
    <source>
        <dbReference type="ARBA" id="ARBA00023180"/>
    </source>
</evidence>
<keyword evidence="5" id="KW-0202">Cytokine</keyword>
<evidence type="ECO:0000256" key="6">
    <source>
        <dbReference type="ARBA" id="ARBA00022525"/>
    </source>
</evidence>
<dbReference type="AlphaFoldDB" id="A0A8J6G3J5"/>
<evidence type="ECO:0000256" key="3">
    <source>
        <dbReference type="ARBA" id="ARBA00006227"/>
    </source>
</evidence>
<comment type="similarity">
    <text evidence="3 23">Belongs to the universal ribosomal protein uL13 family.</text>
</comment>
<dbReference type="GO" id="GO:0006417">
    <property type="term" value="P:regulation of translation"/>
    <property type="evidence" value="ECO:0007669"/>
    <property type="project" value="UniProtKB-KW"/>
</dbReference>
<dbReference type="CDD" id="cd00392">
    <property type="entry name" value="Ribosomal_L13"/>
    <property type="match status" value="1"/>
</dbReference>
<evidence type="ECO:0000256" key="4">
    <source>
        <dbReference type="ARBA" id="ARBA00022475"/>
    </source>
</evidence>
<sequence>MAATRVRPCAREIFTTLEYGPVPESHACALAWLDTHNRLLGHYINGTWLKPEHRNPVPCQDPITGETLASCLPAQAEDIAAAVDAARTAFQTWSQLPGAARAQHLTQLAKIIQKHQQLLWTLESLVTGRAVREVRDGDVPLAQQLLQNHAVQAHAQEKALAGWEPMGVVGFILTTSFSLLDMMWRVCPALAVGCTVVVLVPPAFPTPLLLAQLAGELGSFPGILNVVCGPASLGSVLASQPGVQKVAFCGAVEEGRALRRILAGKGPQLGLALGTESLLLLLDSADVDSAVEGVVDAIWSDRSLGGLRLLIQESIWDETLRRLQARMAKLRSGRGLDGAVDMGARGTAARDLAQSFVDEAQSQGGQVFQAGDVPSNSPFFSPALVSGLPPAAPCTQAEVPWPVVVASPFRTAKEALALANGTPRGGSASVWSERLGQALELGYGLKMGIVWINAHGLRDPAVPIGGCKESGSSWHGGPDGLFEYLWPLGTPSLEPFLCESLNYDTFGLAVPSKLPSEPETEPSPALAYGLFVGGRFQSPGARRSIPIQDSSGKVYSCVAEGGAKDVQGAIEAAHRAAAGWGAQSPVARAVLLCALAAALERKKPALASQLESHGAAPAVAKTEVELSGRRLQIWSTWVQDQGQTLQVTGWRGPVLRLREPLGVLAVVCPDEWPLLAFVSLLAPALAHGNAVILVPSRACPLPALELCQDIATLFPAGLVNVLTGDQDHLTRCLALHQEVQALWYFGSAQPSLLLLLLLLSPCLRGTPDCYFSHSPISSNFHLRISKLTDYLLKDYPVTVAINLQDEKHCKALWSLFLAQRWMEQLKTVAGSEMQTLLEDVNTEIHFVTSCAFRPLPECLRFVQTNISHLLQDTWTQLLALKLCMGKACQNFSRCLEVQCQPESSTLLPPKNPVALEATGRPEPPSSHLFFLLLLLPLTLVLLATACTREARAGGLLQGLAILGYTVLVLDGRGHLLGRLAAIVAKQVLLGRKVVVVRCEGINISGNFYRNKLKYLAFLRKRMNTNPSRGPYHFRAPSRIFWRTVRGMLPHKTKRGQAALERLKVLDGIPPPYDKKKRMVVPAALKVVRLKPTRKFAYLGRLAHEVGWKYQAVTATLEEKRKEKAKMHYRKKKQLLRLRKQAEKNVEKKICKFTEVLKTNGLLV</sequence>
<organism evidence="25 26">
    <name type="scientific">Microtus ochrogaster</name>
    <name type="common">Prairie vole</name>
    <dbReference type="NCBI Taxonomy" id="79684"/>
    <lineage>
        <taxon>Eukaryota</taxon>
        <taxon>Metazoa</taxon>
        <taxon>Chordata</taxon>
        <taxon>Craniata</taxon>
        <taxon>Vertebrata</taxon>
        <taxon>Euteleostomi</taxon>
        <taxon>Mammalia</taxon>
        <taxon>Eutheria</taxon>
        <taxon>Euarchontoglires</taxon>
        <taxon>Glires</taxon>
        <taxon>Rodentia</taxon>
        <taxon>Myomorpha</taxon>
        <taxon>Muroidea</taxon>
        <taxon>Cricetidae</taxon>
        <taxon>Arvicolinae</taxon>
        <taxon>Microtus</taxon>
    </lineage>
</organism>
<evidence type="ECO:0000256" key="2">
    <source>
        <dbReference type="ARBA" id="ARBA00004613"/>
    </source>
</evidence>
<dbReference type="GO" id="GO:0016620">
    <property type="term" value="F:oxidoreductase activity, acting on the aldehyde or oxo group of donors, NAD or NADP as acceptor"/>
    <property type="evidence" value="ECO:0007669"/>
    <property type="project" value="InterPro"/>
</dbReference>